<dbReference type="Gene3D" id="1.10.520.20">
    <property type="entry name" value="N-terminal domain of the delta subunit of the F1F0-ATP synthase"/>
    <property type="match status" value="1"/>
</dbReference>
<organism evidence="9 10">
    <name type="scientific">Tetrapisispora phaffii (strain ATCC 24235 / CBS 4417 / NBRC 1672 / NRRL Y-8282 / UCD 70-5)</name>
    <name type="common">Yeast</name>
    <name type="synonym">Fabospora phaffii</name>
    <dbReference type="NCBI Taxonomy" id="1071381"/>
    <lineage>
        <taxon>Eukaryota</taxon>
        <taxon>Fungi</taxon>
        <taxon>Dikarya</taxon>
        <taxon>Ascomycota</taxon>
        <taxon>Saccharomycotina</taxon>
        <taxon>Saccharomycetes</taxon>
        <taxon>Saccharomycetales</taxon>
        <taxon>Saccharomycetaceae</taxon>
        <taxon>Tetrapisispora</taxon>
    </lineage>
</organism>
<dbReference type="RefSeq" id="XP_003685260.1">
    <property type="nucleotide sequence ID" value="XM_003685212.1"/>
</dbReference>
<dbReference type="InterPro" id="IPR000711">
    <property type="entry name" value="ATPase_OSCP/dsu"/>
</dbReference>
<dbReference type="GO" id="GO:0045259">
    <property type="term" value="C:proton-transporting ATP synthase complex"/>
    <property type="evidence" value="ECO:0007669"/>
    <property type="project" value="EnsemblFungi"/>
</dbReference>
<dbReference type="InterPro" id="IPR026015">
    <property type="entry name" value="ATP_synth_OSCP/delta_N_sf"/>
</dbReference>
<dbReference type="Pfam" id="PF00213">
    <property type="entry name" value="OSCP"/>
    <property type="match status" value="1"/>
</dbReference>
<keyword evidence="7" id="KW-0472">Membrane</keyword>
<dbReference type="PRINTS" id="PR00125">
    <property type="entry name" value="ATPASEDELTA"/>
</dbReference>
<evidence type="ECO:0000256" key="5">
    <source>
        <dbReference type="ARBA" id="ARBA00022781"/>
    </source>
</evidence>
<dbReference type="PANTHER" id="PTHR11910">
    <property type="entry name" value="ATP SYNTHASE DELTA CHAIN"/>
    <property type="match status" value="1"/>
</dbReference>
<accession>G8BSK5</accession>
<evidence type="ECO:0000256" key="3">
    <source>
        <dbReference type="ARBA" id="ARBA00014723"/>
    </source>
</evidence>
<evidence type="ECO:0000256" key="6">
    <source>
        <dbReference type="ARBA" id="ARBA00023065"/>
    </source>
</evidence>
<dbReference type="HOGENOM" id="CLU_085114_0_0_1"/>
<gene>
    <name evidence="9" type="primary">TPHA0D01870</name>
    <name evidence="9" type="ordered locus">TPHA_0D01870</name>
</gene>
<dbReference type="AlphaFoldDB" id="G8BSK5"/>
<dbReference type="GO" id="GO:0005743">
    <property type="term" value="C:mitochondrial inner membrane"/>
    <property type="evidence" value="ECO:0007669"/>
    <property type="project" value="EnsemblFungi"/>
</dbReference>
<proteinExistence type="inferred from homology"/>
<reference evidence="9 10" key="1">
    <citation type="journal article" date="2011" name="Proc. Natl. Acad. Sci. U.S.A.">
        <title>Evolutionary erosion of yeast sex chromosomes by mating-type switching accidents.</title>
        <authorList>
            <person name="Gordon J.L."/>
            <person name="Armisen D."/>
            <person name="Proux-Wera E."/>
            <person name="Oheigeartaigh S.S."/>
            <person name="Byrne K.P."/>
            <person name="Wolfe K.H."/>
        </authorList>
    </citation>
    <scope>NUCLEOTIDE SEQUENCE [LARGE SCALE GENOMIC DNA]</scope>
    <source>
        <strain evidence="10">ATCC 24235 / CBS 4417 / NBRC 1672 / NRRL Y-8282 / UCD 70-5</strain>
    </source>
</reference>
<evidence type="ECO:0000256" key="2">
    <source>
        <dbReference type="ARBA" id="ARBA00007046"/>
    </source>
</evidence>
<keyword evidence="10" id="KW-1185">Reference proteome</keyword>
<keyword evidence="8" id="KW-0066">ATP synthesis</keyword>
<dbReference type="GeneID" id="11531064"/>
<dbReference type="SUPFAM" id="SSF47928">
    <property type="entry name" value="N-terminal domain of the delta subunit of the F1F0-ATP synthase"/>
    <property type="match status" value="1"/>
</dbReference>
<dbReference type="EMBL" id="HE612859">
    <property type="protein sequence ID" value="CCE62826.1"/>
    <property type="molecule type" value="Genomic_DNA"/>
</dbReference>
<dbReference type="eggNOG" id="KOG1662">
    <property type="taxonomic scope" value="Eukaryota"/>
</dbReference>
<keyword evidence="4" id="KW-0813">Transport</keyword>
<name>G8BSK5_TETPH</name>
<comment type="subcellular location">
    <subcellularLocation>
        <location evidence="1">Membrane</location>
    </subcellularLocation>
</comment>
<dbReference type="Proteomes" id="UP000005666">
    <property type="component" value="Chromosome 4"/>
</dbReference>
<dbReference type="OrthoDB" id="1262810at2759"/>
<evidence type="ECO:0000313" key="9">
    <source>
        <dbReference type="EMBL" id="CCE62826.1"/>
    </source>
</evidence>
<evidence type="ECO:0000256" key="1">
    <source>
        <dbReference type="ARBA" id="ARBA00004370"/>
    </source>
</evidence>
<keyword evidence="6" id="KW-0406">Ion transport</keyword>
<dbReference type="GO" id="GO:0046933">
    <property type="term" value="F:proton-transporting ATP synthase activity, rotational mechanism"/>
    <property type="evidence" value="ECO:0007669"/>
    <property type="project" value="EnsemblFungi"/>
</dbReference>
<keyword evidence="5" id="KW-0375">Hydrogen ion transport</keyword>
<evidence type="ECO:0000256" key="8">
    <source>
        <dbReference type="ARBA" id="ARBA00023310"/>
    </source>
</evidence>
<sequence>MSGRLFIRSLATNARSIRSPVQLFGLDGTYATALFTASAKATSVEDASTSLSKLSEVIKSDENLTKDILDNPALSSQQREIVVEQLVKLTNVNDASVKNLLSLLAENNRLALLPKISKQFQTLVDAHNGLVQGFVTTAQPLDAKNFKRIEKSLTQSALVGKGKTLKLINLVKPEIKGGLIIEIDQKTVDLSVATKLQKLNKALKEDI</sequence>
<dbReference type="STRING" id="1071381.G8BSK5"/>
<dbReference type="KEGG" id="tpf:TPHA_0D01870"/>
<comment type="similarity">
    <text evidence="2">Belongs to the ATPase delta chain family.</text>
</comment>
<evidence type="ECO:0000256" key="4">
    <source>
        <dbReference type="ARBA" id="ARBA00022448"/>
    </source>
</evidence>
<protein>
    <recommendedName>
        <fullName evidence="3">ATP synthase subunit 5, mitochondrial</fullName>
    </recommendedName>
</protein>
<evidence type="ECO:0000256" key="7">
    <source>
        <dbReference type="ARBA" id="ARBA00023136"/>
    </source>
</evidence>
<dbReference type="HAMAP" id="MF_01416">
    <property type="entry name" value="ATP_synth_delta_bact"/>
    <property type="match status" value="1"/>
</dbReference>
<evidence type="ECO:0000313" key="10">
    <source>
        <dbReference type="Proteomes" id="UP000005666"/>
    </source>
</evidence>
<dbReference type="OMA" id="MVDNIQD"/>
<dbReference type="NCBIfam" id="TIGR01145">
    <property type="entry name" value="ATP_synt_delta"/>
    <property type="match status" value="1"/>
</dbReference>